<dbReference type="EMBL" id="JBJXBP010000004">
    <property type="protein sequence ID" value="KAL3834272.1"/>
    <property type="molecule type" value="Genomic_DNA"/>
</dbReference>
<feature type="compositionally biased region" description="Polar residues" evidence="1">
    <location>
        <begin position="9"/>
        <end position="23"/>
    </location>
</feature>
<dbReference type="AlphaFoldDB" id="A0ABD3TBB7"/>
<gene>
    <name evidence="2" type="ORF">ACJIZ3_009008</name>
</gene>
<comment type="caution">
    <text evidence="2">The sequence shown here is derived from an EMBL/GenBank/DDBJ whole genome shotgun (WGS) entry which is preliminary data.</text>
</comment>
<proteinExistence type="predicted"/>
<dbReference type="Proteomes" id="UP001634393">
    <property type="component" value="Unassembled WGS sequence"/>
</dbReference>
<feature type="region of interest" description="Disordered" evidence="1">
    <location>
        <begin position="1"/>
        <end position="23"/>
    </location>
</feature>
<sequence length="85" mass="9801">MLSKRRKSSVVNGRNVQKIKSSNIGGGNDLNTIGEKDLMEHIKEKYHSLSDSEKLPFIKINDNKGYEKGNKQKIYMYVVACHFLW</sequence>
<keyword evidence="3" id="KW-1185">Reference proteome</keyword>
<reference evidence="2 3" key="1">
    <citation type="submission" date="2024-12" db="EMBL/GenBank/DDBJ databases">
        <title>The unique morphological basis and parallel evolutionary history of personate flowers in Penstemon.</title>
        <authorList>
            <person name="Depatie T.H."/>
            <person name="Wessinger C.A."/>
        </authorList>
    </citation>
    <scope>NUCLEOTIDE SEQUENCE [LARGE SCALE GENOMIC DNA]</scope>
    <source>
        <strain evidence="2">WTNN_2</strain>
        <tissue evidence="2">Leaf</tissue>
    </source>
</reference>
<evidence type="ECO:0000256" key="1">
    <source>
        <dbReference type="SAM" id="MobiDB-lite"/>
    </source>
</evidence>
<accession>A0ABD3TBB7</accession>
<evidence type="ECO:0000313" key="2">
    <source>
        <dbReference type="EMBL" id="KAL3834272.1"/>
    </source>
</evidence>
<evidence type="ECO:0000313" key="3">
    <source>
        <dbReference type="Proteomes" id="UP001634393"/>
    </source>
</evidence>
<name>A0ABD3TBB7_9LAMI</name>
<organism evidence="2 3">
    <name type="scientific">Penstemon smallii</name>
    <dbReference type="NCBI Taxonomy" id="265156"/>
    <lineage>
        <taxon>Eukaryota</taxon>
        <taxon>Viridiplantae</taxon>
        <taxon>Streptophyta</taxon>
        <taxon>Embryophyta</taxon>
        <taxon>Tracheophyta</taxon>
        <taxon>Spermatophyta</taxon>
        <taxon>Magnoliopsida</taxon>
        <taxon>eudicotyledons</taxon>
        <taxon>Gunneridae</taxon>
        <taxon>Pentapetalae</taxon>
        <taxon>asterids</taxon>
        <taxon>lamiids</taxon>
        <taxon>Lamiales</taxon>
        <taxon>Plantaginaceae</taxon>
        <taxon>Cheloneae</taxon>
        <taxon>Penstemon</taxon>
    </lineage>
</organism>
<protein>
    <submittedName>
        <fullName evidence="2">Uncharacterized protein</fullName>
    </submittedName>
</protein>